<dbReference type="PROSITE" id="PS51195">
    <property type="entry name" value="Q_MOTIF"/>
    <property type="match status" value="1"/>
</dbReference>
<evidence type="ECO:0000313" key="12">
    <source>
        <dbReference type="Proteomes" id="UP000199759"/>
    </source>
</evidence>
<dbReference type="GO" id="GO:0005829">
    <property type="term" value="C:cytosol"/>
    <property type="evidence" value="ECO:0007669"/>
    <property type="project" value="TreeGrafter"/>
</dbReference>
<feature type="region of interest" description="Disordered" evidence="7">
    <location>
        <begin position="388"/>
        <end position="569"/>
    </location>
</feature>
<dbReference type="AlphaFoldDB" id="A0A1G9V6S6"/>
<dbReference type="InterPro" id="IPR050079">
    <property type="entry name" value="DEAD_box_RNA_helicase"/>
</dbReference>
<dbReference type="Proteomes" id="UP000199759">
    <property type="component" value="Unassembled WGS sequence"/>
</dbReference>
<dbReference type="CDD" id="cd18787">
    <property type="entry name" value="SF2_C_DEAD"/>
    <property type="match status" value="1"/>
</dbReference>
<evidence type="ECO:0000259" key="8">
    <source>
        <dbReference type="PROSITE" id="PS51192"/>
    </source>
</evidence>
<gene>
    <name evidence="11" type="ORF">SAMN04488568_1188</name>
</gene>
<feature type="compositionally biased region" description="Basic and acidic residues" evidence="7">
    <location>
        <begin position="534"/>
        <end position="547"/>
    </location>
</feature>
<feature type="compositionally biased region" description="Basic and acidic residues" evidence="7">
    <location>
        <begin position="438"/>
        <end position="448"/>
    </location>
</feature>
<dbReference type="EMBL" id="FNHG01000018">
    <property type="protein sequence ID" value="SDM67861.1"/>
    <property type="molecule type" value="Genomic_DNA"/>
</dbReference>
<dbReference type="InterPro" id="IPR027417">
    <property type="entry name" value="P-loop_NTPase"/>
</dbReference>
<dbReference type="Pfam" id="PF00271">
    <property type="entry name" value="Helicase_C"/>
    <property type="match status" value="1"/>
</dbReference>
<evidence type="ECO:0000259" key="10">
    <source>
        <dbReference type="PROSITE" id="PS51195"/>
    </source>
</evidence>
<keyword evidence="3 11" id="KW-0347">Helicase</keyword>
<feature type="domain" description="Helicase ATP-binding" evidence="8">
    <location>
        <begin position="39"/>
        <end position="214"/>
    </location>
</feature>
<evidence type="ECO:0000256" key="2">
    <source>
        <dbReference type="ARBA" id="ARBA00022801"/>
    </source>
</evidence>
<feature type="compositionally biased region" description="Basic residues" evidence="7">
    <location>
        <begin position="398"/>
        <end position="407"/>
    </location>
</feature>
<dbReference type="SMART" id="SM00490">
    <property type="entry name" value="HELICc"/>
    <property type="match status" value="1"/>
</dbReference>
<reference evidence="11 12" key="1">
    <citation type="submission" date="2016-10" db="EMBL/GenBank/DDBJ databases">
        <authorList>
            <person name="de Groot N.N."/>
        </authorList>
    </citation>
    <scope>NUCLEOTIDE SEQUENCE [LARGE SCALE GENOMIC DNA]</scope>
    <source>
        <strain evidence="11 12">DSM 16077</strain>
    </source>
</reference>
<feature type="domain" description="DEAD-box RNA helicase Q" evidence="10">
    <location>
        <begin position="8"/>
        <end position="36"/>
    </location>
</feature>
<dbReference type="Gene3D" id="3.40.50.300">
    <property type="entry name" value="P-loop containing nucleotide triphosphate hydrolases"/>
    <property type="match status" value="2"/>
</dbReference>
<dbReference type="Pfam" id="PF00270">
    <property type="entry name" value="DEAD"/>
    <property type="match status" value="1"/>
</dbReference>
<dbReference type="STRING" id="144026.SAMN04488568_1188"/>
<dbReference type="InterPro" id="IPR044742">
    <property type="entry name" value="DEAD/DEAH_RhlB"/>
</dbReference>
<keyword evidence="12" id="KW-1185">Reference proteome</keyword>
<feature type="compositionally biased region" description="Basic and acidic residues" evidence="7">
    <location>
        <begin position="510"/>
        <end position="522"/>
    </location>
</feature>
<evidence type="ECO:0000256" key="7">
    <source>
        <dbReference type="SAM" id="MobiDB-lite"/>
    </source>
</evidence>
<keyword evidence="2" id="KW-0378">Hydrolase</keyword>
<name>A0A1G9V6S6_9PROT</name>
<dbReference type="PROSITE" id="PS51194">
    <property type="entry name" value="HELICASE_CTER"/>
    <property type="match status" value="1"/>
</dbReference>
<sequence length="569" mass="61087">MKACPSLTKFTELGLAEPILRALTSEGYESPTPIQAEFIPDMLAGRDLVGIAQTGTGKTAAFLLPILNGLADAGGPVEPKCCRALILTPTRELAAQIEQAIRTYGRHVRYSVALVVGGAKPFPQIRALSRGVDIVVATPGRLVDHMESGAIKLNQTRTLVLDEADQMLDLGFLPAVRDISAKLNFNRQTVLTSATMPKQIRALIKDLLKDPKHISVAGQSQPIELIDQRVILCNRESKRSLLLDILSTQDMTRGIVFTRTKRGADRVHEHLIKYGLNAKAIHGDKTQGDRTRALDGFRRGKIKILVATDVAARGIDVDDVSHVVNYEMPNVPEAYVHRIGRTARAGKTGIAISLVDNSEKHYLREIEHLIGTDIPKRGAGHVVELEGDEADAAVPSKPRAKPVKRAFKAQTGGRDGDAPKRTGERAAPRGKPAGAPRTGDDFKRREGRPAPAAYAGRDGAARGKTSTGAARDGDDFKRRDPRPAKAGHPGRDGEKRGDARPAARGKPGKGPRDGEKRGEGRPAAHGKSTGPARDGGKPKFKGGERSKGTASKGGEGKIFKPRRPGSRPS</sequence>
<evidence type="ECO:0000256" key="5">
    <source>
        <dbReference type="ARBA" id="ARBA00038437"/>
    </source>
</evidence>
<keyword evidence="1" id="KW-0547">Nucleotide-binding</keyword>
<organism evidence="11 12">
    <name type="scientific">Maricaulis salignorans</name>
    <dbReference type="NCBI Taxonomy" id="144026"/>
    <lineage>
        <taxon>Bacteria</taxon>
        <taxon>Pseudomonadati</taxon>
        <taxon>Pseudomonadota</taxon>
        <taxon>Alphaproteobacteria</taxon>
        <taxon>Maricaulales</taxon>
        <taxon>Maricaulaceae</taxon>
        <taxon>Maricaulis</taxon>
    </lineage>
</organism>
<feature type="domain" description="Helicase C-terminal" evidence="9">
    <location>
        <begin position="225"/>
        <end position="386"/>
    </location>
</feature>
<accession>A0A1G9V6S6</accession>
<feature type="compositionally biased region" description="Basic and acidic residues" evidence="7">
    <location>
        <begin position="414"/>
        <end position="427"/>
    </location>
</feature>
<dbReference type="GO" id="GO:0003724">
    <property type="term" value="F:RNA helicase activity"/>
    <property type="evidence" value="ECO:0007669"/>
    <property type="project" value="InterPro"/>
</dbReference>
<dbReference type="GO" id="GO:0016787">
    <property type="term" value="F:hydrolase activity"/>
    <property type="evidence" value="ECO:0007669"/>
    <property type="project" value="UniProtKB-KW"/>
</dbReference>
<dbReference type="PROSITE" id="PS51192">
    <property type="entry name" value="HELICASE_ATP_BIND_1"/>
    <property type="match status" value="1"/>
</dbReference>
<protein>
    <submittedName>
        <fullName evidence="11">ATP-dependent RNA helicase RhlE</fullName>
    </submittedName>
</protein>
<feature type="short sequence motif" description="Q motif" evidence="6">
    <location>
        <begin position="8"/>
        <end position="36"/>
    </location>
</feature>
<evidence type="ECO:0000256" key="6">
    <source>
        <dbReference type="PROSITE-ProRule" id="PRU00552"/>
    </source>
</evidence>
<comment type="similarity">
    <text evidence="5">Belongs to the DEAD box helicase family.</text>
</comment>
<feature type="compositionally biased region" description="Basic residues" evidence="7">
    <location>
        <begin position="559"/>
        <end position="569"/>
    </location>
</feature>
<dbReference type="PANTHER" id="PTHR47959">
    <property type="entry name" value="ATP-DEPENDENT RNA HELICASE RHLE-RELATED"/>
    <property type="match status" value="1"/>
</dbReference>
<evidence type="ECO:0000256" key="1">
    <source>
        <dbReference type="ARBA" id="ARBA00022741"/>
    </source>
</evidence>
<dbReference type="GO" id="GO:0003676">
    <property type="term" value="F:nucleic acid binding"/>
    <property type="evidence" value="ECO:0007669"/>
    <property type="project" value="InterPro"/>
</dbReference>
<dbReference type="InterPro" id="IPR001650">
    <property type="entry name" value="Helicase_C-like"/>
</dbReference>
<evidence type="ECO:0000256" key="3">
    <source>
        <dbReference type="ARBA" id="ARBA00022806"/>
    </source>
</evidence>
<feature type="compositionally biased region" description="Low complexity" evidence="7">
    <location>
        <begin position="449"/>
        <end position="458"/>
    </location>
</feature>
<keyword evidence="4" id="KW-0067">ATP-binding</keyword>
<dbReference type="SMART" id="SM00487">
    <property type="entry name" value="DEXDc"/>
    <property type="match status" value="1"/>
</dbReference>
<dbReference type="GO" id="GO:0005524">
    <property type="term" value="F:ATP binding"/>
    <property type="evidence" value="ECO:0007669"/>
    <property type="project" value="UniProtKB-KW"/>
</dbReference>
<proteinExistence type="inferred from homology"/>
<evidence type="ECO:0000313" key="11">
    <source>
        <dbReference type="EMBL" id="SDM67861.1"/>
    </source>
</evidence>
<dbReference type="PANTHER" id="PTHR47959:SF13">
    <property type="entry name" value="ATP-DEPENDENT RNA HELICASE RHLE"/>
    <property type="match status" value="1"/>
</dbReference>
<dbReference type="InterPro" id="IPR011545">
    <property type="entry name" value="DEAD/DEAH_box_helicase_dom"/>
</dbReference>
<dbReference type="SUPFAM" id="SSF52540">
    <property type="entry name" value="P-loop containing nucleoside triphosphate hydrolases"/>
    <property type="match status" value="1"/>
</dbReference>
<evidence type="ECO:0000259" key="9">
    <source>
        <dbReference type="PROSITE" id="PS51194"/>
    </source>
</evidence>
<dbReference type="InterPro" id="IPR014014">
    <property type="entry name" value="RNA_helicase_DEAD_Q_motif"/>
</dbReference>
<dbReference type="CDD" id="cd00268">
    <property type="entry name" value="DEADc"/>
    <property type="match status" value="1"/>
</dbReference>
<evidence type="ECO:0000256" key="4">
    <source>
        <dbReference type="ARBA" id="ARBA00022840"/>
    </source>
</evidence>
<dbReference type="InterPro" id="IPR014001">
    <property type="entry name" value="Helicase_ATP-bd"/>
</dbReference>
<feature type="compositionally biased region" description="Basic and acidic residues" evidence="7">
    <location>
        <begin position="471"/>
        <end position="501"/>
    </location>
</feature>